<evidence type="ECO:0000313" key="3">
    <source>
        <dbReference type="Proteomes" id="UP000694892"/>
    </source>
</evidence>
<dbReference type="Pfam" id="PF26215">
    <property type="entry name" value="HTH_animal"/>
    <property type="match status" value="1"/>
</dbReference>
<accession>A0A974D720</accession>
<organism evidence="2 3">
    <name type="scientific">Xenopus laevis</name>
    <name type="common">African clawed frog</name>
    <dbReference type="NCBI Taxonomy" id="8355"/>
    <lineage>
        <taxon>Eukaryota</taxon>
        <taxon>Metazoa</taxon>
        <taxon>Chordata</taxon>
        <taxon>Craniata</taxon>
        <taxon>Vertebrata</taxon>
        <taxon>Euteleostomi</taxon>
        <taxon>Amphibia</taxon>
        <taxon>Batrachia</taxon>
        <taxon>Anura</taxon>
        <taxon>Pipoidea</taxon>
        <taxon>Pipidae</taxon>
        <taxon>Xenopodinae</taxon>
        <taxon>Xenopus</taxon>
        <taxon>Xenopus</taxon>
    </lineage>
</organism>
<feature type="domain" description="Helix-turn-helix" evidence="1">
    <location>
        <begin position="3"/>
        <end position="41"/>
    </location>
</feature>
<dbReference type="PANTHER" id="PTHR21301">
    <property type="entry name" value="REVERSE TRANSCRIPTASE"/>
    <property type="match status" value="1"/>
</dbReference>
<evidence type="ECO:0000313" key="2">
    <source>
        <dbReference type="EMBL" id="OCT86392.1"/>
    </source>
</evidence>
<dbReference type="EMBL" id="CM004471">
    <property type="protein sequence ID" value="OCT86392.1"/>
    <property type="molecule type" value="Genomic_DNA"/>
</dbReference>
<proteinExistence type="predicted"/>
<dbReference type="AlphaFoldDB" id="A0A974D720"/>
<sequence>MAGIPRGQNLRLRRICYSNEDFKQEARKLYQRFKSQGYKTRCPPRAYQLALAHNREDLLYKSQRGITQKGISKNQRNTSIGDVLTHSHFQKHSRTVCCKTPGNFKCGAHEQCHLMKFTYLPAIVGKMKRPLKRRIYEHIRDIKNCNLLSAIAKHIYCIHNGQYTGSYFQGIDRLHGDIRGGDLENKLLQLETTWIFRLNTYKSELGLNGHLNFQVFVNR</sequence>
<reference evidence="3" key="1">
    <citation type="journal article" date="2016" name="Nature">
        <title>Genome evolution in the allotetraploid frog Xenopus laevis.</title>
        <authorList>
            <person name="Session A.M."/>
            <person name="Uno Y."/>
            <person name="Kwon T."/>
            <person name="Chapman J.A."/>
            <person name="Toyoda A."/>
            <person name="Takahashi S."/>
            <person name="Fukui A."/>
            <person name="Hikosaka A."/>
            <person name="Suzuki A."/>
            <person name="Kondo M."/>
            <person name="van Heeringen S.J."/>
            <person name="Quigley I."/>
            <person name="Heinz S."/>
            <person name="Ogino H."/>
            <person name="Ochi H."/>
            <person name="Hellsten U."/>
            <person name="Lyons J.B."/>
            <person name="Simakov O."/>
            <person name="Putnam N."/>
            <person name="Stites J."/>
            <person name="Kuroki Y."/>
            <person name="Tanaka T."/>
            <person name="Michiue T."/>
            <person name="Watanabe M."/>
            <person name="Bogdanovic O."/>
            <person name="Lister R."/>
            <person name="Georgiou G."/>
            <person name="Paranjpe S.S."/>
            <person name="van Kruijsbergen I."/>
            <person name="Shu S."/>
            <person name="Carlson J."/>
            <person name="Kinoshita T."/>
            <person name="Ohta Y."/>
            <person name="Mawaribuchi S."/>
            <person name="Jenkins J."/>
            <person name="Grimwood J."/>
            <person name="Schmutz J."/>
            <person name="Mitros T."/>
            <person name="Mozaffari S.V."/>
            <person name="Suzuki Y."/>
            <person name="Haramoto Y."/>
            <person name="Yamamoto T.S."/>
            <person name="Takagi C."/>
            <person name="Heald R."/>
            <person name="Miller K."/>
            <person name="Haudenschild C."/>
            <person name="Kitzman J."/>
            <person name="Nakayama T."/>
            <person name="Izutsu Y."/>
            <person name="Robert J."/>
            <person name="Fortriede J."/>
            <person name="Burns K."/>
            <person name="Lotay V."/>
            <person name="Karimi K."/>
            <person name="Yasuoka Y."/>
            <person name="Dichmann D.S."/>
            <person name="Flajnik M.F."/>
            <person name="Houston D.W."/>
            <person name="Shendure J."/>
            <person name="DuPasquier L."/>
            <person name="Vize P.D."/>
            <person name="Zorn A.M."/>
            <person name="Ito M."/>
            <person name="Marcotte E.M."/>
            <person name="Wallingford J.B."/>
            <person name="Ito Y."/>
            <person name="Asashima M."/>
            <person name="Ueno N."/>
            <person name="Matsuda Y."/>
            <person name="Veenstra G.J."/>
            <person name="Fujiyama A."/>
            <person name="Harland R.M."/>
            <person name="Taira M."/>
            <person name="Rokhsar D.S."/>
        </authorList>
    </citation>
    <scope>NUCLEOTIDE SEQUENCE [LARGE SCALE GENOMIC DNA]</scope>
    <source>
        <strain evidence="3">J</strain>
    </source>
</reference>
<dbReference type="PANTHER" id="PTHR21301:SF10">
    <property type="entry name" value="REVERSE TRANSCRIPTASE DOMAIN-CONTAINING PROTEIN"/>
    <property type="match status" value="1"/>
</dbReference>
<evidence type="ECO:0000259" key="1">
    <source>
        <dbReference type="Pfam" id="PF26215"/>
    </source>
</evidence>
<protein>
    <recommendedName>
        <fullName evidence="1">Helix-turn-helix domain-containing protein</fullName>
    </recommendedName>
</protein>
<dbReference type="InterPro" id="IPR058912">
    <property type="entry name" value="HTH_animal"/>
</dbReference>
<name>A0A974D720_XENLA</name>
<gene>
    <name evidence="2" type="ORF">XELAEV_18020074mg</name>
</gene>
<dbReference type="Proteomes" id="UP000694892">
    <property type="component" value="Chromosome 3S"/>
</dbReference>